<protein>
    <submittedName>
        <fullName evidence="1">Uncharacterized protein</fullName>
    </submittedName>
</protein>
<accession>A0A0C5VPX7</accession>
<evidence type="ECO:0000313" key="1">
    <source>
        <dbReference type="EMBL" id="AJQ95503.1"/>
    </source>
</evidence>
<dbReference type="HOGENOM" id="CLU_3252280_0_0_6"/>
<dbReference type="AlphaFoldDB" id="A0A0C5VPX7"/>
<organism evidence="1 2">
    <name type="scientific">Gynuella sunshinyii YC6258</name>
    <dbReference type="NCBI Taxonomy" id="1445510"/>
    <lineage>
        <taxon>Bacteria</taxon>
        <taxon>Pseudomonadati</taxon>
        <taxon>Pseudomonadota</taxon>
        <taxon>Gammaproteobacteria</taxon>
        <taxon>Oceanospirillales</taxon>
        <taxon>Saccharospirillaceae</taxon>
        <taxon>Gynuella</taxon>
    </lineage>
</organism>
<gene>
    <name evidence="1" type="ORF">YC6258_03467</name>
</gene>
<dbReference type="EMBL" id="CP007142">
    <property type="protein sequence ID" value="AJQ95503.1"/>
    <property type="molecule type" value="Genomic_DNA"/>
</dbReference>
<sequence length="42" mass="4864">MFCFFYFKVGVLLYSLPGSHWILPNDRYIPASVLTLQPLMQG</sequence>
<name>A0A0C5VPX7_9GAMM</name>
<proteinExistence type="predicted"/>
<keyword evidence="2" id="KW-1185">Reference proteome</keyword>
<evidence type="ECO:0000313" key="2">
    <source>
        <dbReference type="Proteomes" id="UP000032266"/>
    </source>
</evidence>
<dbReference type="Proteomes" id="UP000032266">
    <property type="component" value="Chromosome"/>
</dbReference>
<reference evidence="1 2" key="1">
    <citation type="submission" date="2014-01" db="EMBL/GenBank/DDBJ databases">
        <title>Full genme sequencing of cellulolytic bacterium Gynuella sunshinyii YC6258T gen. nov., sp. nov.</title>
        <authorList>
            <person name="Khan H."/>
            <person name="Chung E.J."/>
            <person name="Chung Y.R."/>
        </authorList>
    </citation>
    <scope>NUCLEOTIDE SEQUENCE [LARGE SCALE GENOMIC DNA]</scope>
    <source>
        <strain evidence="1 2">YC6258</strain>
    </source>
</reference>
<dbReference type="KEGG" id="gsn:YC6258_03467"/>